<gene>
    <name evidence="1" type="ORF">QE152_g8067</name>
</gene>
<sequence>MQVTSKCPLLHLRKKLCDENLEHYKPNYKNLRDSYNKSKQTKSLPDGEVELFEYDTNSEQNVSEREDNEDFFPLEQTTRVPYLFRKDGTKWSKHPMKKRNVQSCVANVQWALL</sequence>
<evidence type="ECO:0000313" key="2">
    <source>
        <dbReference type="Proteomes" id="UP001458880"/>
    </source>
</evidence>
<accession>A0AAW1MCQ9</accession>
<proteinExistence type="predicted"/>
<dbReference type="EMBL" id="JASPKY010000062">
    <property type="protein sequence ID" value="KAK9744091.1"/>
    <property type="molecule type" value="Genomic_DNA"/>
</dbReference>
<reference evidence="1 2" key="1">
    <citation type="journal article" date="2024" name="BMC Genomics">
        <title>De novo assembly and annotation of Popillia japonica's genome with initial clues to its potential as an invasive pest.</title>
        <authorList>
            <person name="Cucini C."/>
            <person name="Boschi S."/>
            <person name="Funari R."/>
            <person name="Cardaioli E."/>
            <person name="Iannotti N."/>
            <person name="Marturano G."/>
            <person name="Paoli F."/>
            <person name="Bruttini M."/>
            <person name="Carapelli A."/>
            <person name="Frati F."/>
            <person name="Nardi F."/>
        </authorList>
    </citation>
    <scope>NUCLEOTIDE SEQUENCE [LARGE SCALE GENOMIC DNA]</scope>
    <source>
        <strain evidence="1">DMR45628</strain>
    </source>
</reference>
<name>A0AAW1MCQ9_POPJA</name>
<evidence type="ECO:0000313" key="1">
    <source>
        <dbReference type="EMBL" id="KAK9744091.1"/>
    </source>
</evidence>
<keyword evidence="2" id="KW-1185">Reference proteome</keyword>
<dbReference type="AlphaFoldDB" id="A0AAW1MCQ9"/>
<dbReference type="Proteomes" id="UP001458880">
    <property type="component" value="Unassembled WGS sequence"/>
</dbReference>
<comment type="caution">
    <text evidence="1">The sequence shown here is derived from an EMBL/GenBank/DDBJ whole genome shotgun (WGS) entry which is preliminary data.</text>
</comment>
<protein>
    <submittedName>
        <fullName evidence="1">Uncharacterized protein</fullName>
    </submittedName>
</protein>
<organism evidence="1 2">
    <name type="scientific">Popillia japonica</name>
    <name type="common">Japanese beetle</name>
    <dbReference type="NCBI Taxonomy" id="7064"/>
    <lineage>
        <taxon>Eukaryota</taxon>
        <taxon>Metazoa</taxon>
        <taxon>Ecdysozoa</taxon>
        <taxon>Arthropoda</taxon>
        <taxon>Hexapoda</taxon>
        <taxon>Insecta</taxon>
        <taxon>Pterygota</taxon>
        <taxon>Neoptera</taxon>
        <taxon>Endopterygota</taxon>
        <taxon>Coleoptera</taxon>
        <taxon>Polyphaga</taxon>
        <taxon>Scarabaeiformia</taxon>
        <taxon>Scarabaeidae</taxon>
        <taxon>Rutelinae</taxon>
        <taxon>Popillia</taxon>
    </lineage>
</organism>